<feature type="transmembrane region" description="Helical" evidence="1">
    <location>
        <begin position="20"/>
        <end position="38"/>
    </location>
</feature>
<keyword evidence="1" id="KW-0472">Membrane</keyword>
<dbReference type="EMBL" id="JBHSSL010000111">
    <property type="protein sequence ID" value="MFC6171469.1"/>
    <property type="molecule type" value="Genomic_DNA"/>
</dbReference>
<dbReference type="InterPro" id="IPR021008">
    <property type="entry name" value="DltX"/>
</dbReference>
<dbReference type="Proteomes" id="UP001596289">
    <property type="component" value="Unassembled WGS sequence"/>
</dbReference>
<sequence>MARLKVLIARPGVKFILRTIFYFLILLALVYLYSYSGINNSKFIYNEF</sequence>
<protein>
    <submittedName>
        <fullName evidence="2">Teichoic acid D-Ala incorporation-associated protein DltX</fullName>
    </submittedName>
</protein>
<comment type="caution">
    <text evidence="2">The sequence shown here is derived from an EMBL/GenBank/DDBJ whole genome shotgun (WGS) entry which is preliminary data.</text>
</comment>
<keyword evidence="1" id="KW-1133">Transmembrane helix</keyword>
<evidence type="ECO:0000313" key="3">
    <source>
        <dbReference type="Proteomes" id="UP001596289"/>
    </source>
</evidence>
<keyword evidence="1" id="KW-0812">Transmembrane</keyword>
<name>A0ABW1RIU3_9LACO</name>
<dbReference type="RefSeq" id="WP_125553016.1">
    <property type="nucleotide sequence ID" value="NZ_JBHSSL010000111.1"/>
</dbReference>
<evidence type="ECO:0000256" key="1">
    <source>
        <dbReference type="SAM" id="Phobius"/>
    </source>
</evidence>
<accession>A0ABW1RIU3</accession>
<evidence type="ECO:0000313" key="2">
    <source>
        <dbReference type="EMBL" id="MFC6171469.1"/>
    </source>
</evidence>
<gene>
    <name evidence="2" type="ORF">ACFQGP_12995</name>
</gene>
<dbReference type="Pfam" id="PF12459">
    <property type="entry name" value="DltX"/>
    <property type="match status" value="1"/>
</dbReference>
<proteinExistence type="predicted"/>
<keyword evidence="3" id="KW-1185">Reference proteome</keyword>
<reference evidence="3" key="1">
    <citation type="journal article" date="2019" name="Int. J. Syst. Evol. Microbiol.">
        <title>The Global Catalogue of Microorganisms (GCM) 10K type strain sequencing project: providing services to taxonomists for standard genome sequencing and annotation.</title>
        <authorList>
            <consortium name="The Broad Institute Genomics Platform"/>
            <consortium name="The Broad Institute Genome Sequencing Center for Infectious Disease"/>
            <person name="Wu L."/>
            <person name="Ma J."/>
        </authorList>
    </citation>
    <scope>NUCLEOTIDE SEQUENCE [LARGE SCALE GENOMIC DNA]</scope>
    <source>
        <strain evidence="3">CCM 8904</strain>
    </source>
</reference>
<organism evidence="2 3">
    <name type="scientific">Loigolactobacillus jiayinensis</name>
    <dbReference type="NCBI Taxonomy" id="2486016"/>
    <lineage>
        <taxon>Bacteria</taxon>
        <taxon>Bacillati</taxon>
        <taxon>Bacillota</taxon>
        <taxon>Bacilli</taxon>
        <taxon>Lactobacillales</taxon>
        <taxon>Lactobacillaceae</taxon>
        <taxon>Loigolactobacillus</taxon>
    </lineage>
</organism>